<dbReference type="GO" id="GO:0005975">
    <property type="term" value="P:carbohydrate metabolic process"/>
    <property type="evidence" value="ECO:0007669"/>
    <property type="project" value="InterPro"/>
</dbReference>
<dbReference type="EMBL" id="DVIQ01000024">
    <property type="protein sequence ID" value="HIS30886.1"/>
    <property type="molecule type" value="Genomic_DNA"/>
</dbReference>
<dbReference type="InterPro" id="IPR008928">
    <property type="entry name" value="6-hairpin_glycosidase_sf"/>
</dbReference>
<dbReference type="PANTHER" id="PTHR43465:SF1">
    <property type="entry name" value="NON-REDUCING END BETA-L-ARABINOFURANOSIDASE"/>
    <property type="match status" value="1"/>
</dbReference>
<comment type="caution">
    <text evidence="4">The sequence shown here is derived from an EMBL/GenBank/DDBJ whole genome shotgun (WGS) entry which is preliminary data.</text>
</comment>
<proteinExistence type="predicted"/>
<dbReference type="Proteomes" id="UP000823935">
    <property type="component" value="Unassembled WGS sequence"/>
</dbReference>
<keyword evidence="4" id="KW-0378">Hydrolase</keyword>
<evidence type="ECO:0000313" key="5">
    <source>
        <dbReference type="Proteomes" id="UP000823935"/>
    </source>
</evidence>
<feature type="domain" description="Non-reducing end beta-L-arabinofuranosidase-like GH127 middle" evidence="2">
    <location>
        <begin position="432"/>
        <end position="519"/>
    </location>
</feature>
<sequence>MLTNTTHSKYAKAAPLSWNAVKWTDGLWADAERVCRDKTVPHLQSMFEAKDISHVLENFRICAGEAEGSFDGTVFGDGDFYKWMESALYTAAKNGDQAMMDKLDEYIDLIGRAQQPDGYLSTKQIIGEREHNGVKRHGDINDFEVYNFGHMFTTASLHYRITGKDNFLKIAERTADYLDRMYQESARTGEVQTAVCPSHYMGLIELYRTTGEKKYLDLAKLAIQLRDKVSDGTDDNQDRIPLKEHDKIVGHAVRSNYLYAGVTDLYLEDGDEEYFSMLHKVFRSMADKKMYLTGGVGALYNGASPYGNFFIHQLVHQAHGYEYQLPNVTAYNESCANIGSVLWLYRMFLAEPKAEYFDLIERTMLNTNLASISLDGQKYFYENMLRRAKKLDYELIWPLTRTGYIESYCCPPNIARTIAQASEYAYCVSGDTIWMGMYGANRAQVSLEQGTSFVLEQRTEYPYDGRIALAFSNVQGKAFTVQLRIPGWAAGGSICWQGKEIPITKAMSGTYYPVTVEGDGEILLTLAMPARYTTAHLLVEEDTNQAAVERGPLVYCIEGMDAPTDTLDDLMLDLNASFVLEMETIQGREIPVLKTKMYKIERPDYDPEALYQPLSFGGLSSVDVKMVPYYAWDNRGYDEMKIWLPVAYR</sequence>
<evidence type="ECO:0000259" key="3">
    <source>
        <dbReference type="Pfam" id="PF20737"/>
    </source>
</evidence>
<dbReference type="Pfam" id="PF07944">
    <property type="entry name" value="Beta-AFase-like_GH127_cat"/>
    <property type="match status" value="1"/>
</dbReference>
<dbReference type="GO" id="GO:0016787">
    <property type="term" value="F:hydrolase activity"/>
    <property type="evidence" value="ECO:0007669"/>
    <property type="project" value="UniProtKB-KW"/>
</dbReference>
<feature type="domain" description="Non-reducing end beta-L-arabinofuranosidase-like GH127 catalytic" evidence="1">
    <location>
        <begin position="20"/>
        <end position="422"/>
    </location>
</feature>
<dbReference type="PANTHER" id="PTHR43465">
    <property type="entry name" value="DUF1680 DOMAIN PROTEIN (AFU_ORTHOLOGUE AFUA_1G08910)"/>
    <property type="match status" value="1"/>
</dbReference>
<evidence type="ECO:0000313" key="4">
    <source>
        <dbReference type="EMBL" id="HIS30886.1"/>
    </source>
</evidence>
<dbReference type="InterPro" id="IPR049174">
    <property type="entry name" value="Beta-AFase-like"/>
</dbReference>
<dbReference type="SUPFAM" id="SSF48208">
    <property type="entry name" value="Six-hairpin glycosidases"/>
    <property type="match status" value="1"/>
</dbReference>
<dbReference type="Pfam" id="PF20737">
    <property type="entry name" value="Glyco_hydro127C"/>
    <property type="match status" value="1"/>
</dbReference>
<feature type="domain" description="Non-reducing end beta-L-arabinofuranosidase-like GH127 C-terminal" evidence="3">
    <location>
        <begin position="531"/>
        <end position="645"/>
    </location>
</feature>
<dbReference type="InterPro" id="IPR049046">
    <property type="entry name" value="Beta-AFase-like_GH127_middle"/>
</dbReference>
<dbReference type="Gene3D" id="1.50.10.10">
    <property type="match status" value="1"/>
</dbReference>
<accession>A0A9D1JJ77</accession>
<reference evidence="4" key="2">
    <citation type="journal article" date="2021" name="PeerJ">
        <title>Extensive microbial diversity within the chicken gut microbiome revealed by metagenomics and culture.</title>
        <authorList>
            <person name="Gilroy R."/>
            <person name="Ravi A."/>
            <person name="Getino M."/>
            <person name="Pursley I."/>
            <person name="Horton D.L."/>
            <person name="Alikhan N.F."/>
            <person name="Baker D."/>
            <person name="Gharbi K."/>
            <person name="Hall N."/>
            <person name="Watson M."/>
            <person name="Adriaenssens E.M."/>
            <person name="Foster-Nyarko E."/>
            <person name="Jarju S."/>
            <person name="Secka A."/>
            <person name="Antonio M."/>
            <person name="Oren A."/>
            <person name="Chaudhuri R.R."/>
            <person name="La Ragione R."/>
            <person name="Hildebrand F."/>
            <person name="Pallen M.J."/>
        </authorList>
    </citation>
    <scope>NUCLEOTIDE SEQUENCE</scope>
    <source>
        <strain evidence="4">CHK190-19873</strain>
    </source>
</reference>
<dbReference type="AlphaFoldDB" id="A0A9D1JJ77"/>
<gene>
    <name evidence="4" type="ORF">IAB44_04945</name>
</gene>
<protein>
    <submittedName>
        <fullName evidence="4">Glycoside hydrolase family 127 protein</fullName>
    </submittedName>
</protein>
<dbReference type="InterPro" id="IPR049049">
    <property type="entry name" value="Beta-AFase-like_GH127_C"/>
</dbReference>
<organism evidence="4 5">
    <name type="scientific">Candidatus Limivivens intestinipullorum</name>
    <dbReference type="NCBI Taxonomy" id="2840858"/>
    <lineage>
        <taxon>Bacteria</taxon>
        <taxon>Bacillati</taxon>
        <taxon>Bacillota</taxon>
        <taxon>Clostridia</taxon>
        <taxon>Lachnospirales</taxon>
        <taxon>Lachnospiraceae</taxon>
        <taxon>Lachnospiraceae incertae sedis</taxon>
        <taxon>Candidatus Limivivens</taxon>
    </lineage>
</organism>
<dbReference type="InterPro" id="IPR012878">
    <property type="entry name" value="Beta-AFase-like_GH127_cat"/>
</dbReference>
<dbReference type="InterPro" id="IPR012341">
    <property type="entry name" value="6hp_glycosidase-like_sf"/>
</dbReference>
<reference evidence="4" key="1">
    <citation type="submission" date="2020-10" db="EMBL/GenBank/DDBJ databases">
        <authorList>
            <person name="Gilroy R."/>
        </authorList>
    </citation>
    <scope>NUCLEOTIDE SEQUENCE</scope>
    <source>
        <strain evidence="4">CHK190-19873</strain>
    </source>
</reference>
<evidence type="ECO:0000259" key="1">
    <source>
        <dbReference type="Pfam" id="PF07944"/>
    </source>
</evidence>
<name>A0A9D1JJ77_9FIRM</name>
<evidence type="ECO:0000259" key="2">
    <source>
        <dbReference type="Pfam" id="PF20736"/>
    </source>
</evidence>
<dbReference type="Pfam" id="PF20736">
    <property type="entry name" value="Glyco_hydro127M"/>
    <property type="match status" value="1"/>
</dbReference>